<evidence type="ECO:0000259" key="1">
    <source>
        <dbReference type="PROSITE" id="PS50853"/>
    </source>
</evidence>
<dbReference type="AlphaFoldDB" id="X1EF31"/>
<comment type="caution">
    <text evidence="2">The sequence shown here is derived from an EMBL/GenBank/DDBJ whole genome shotgun (WGS) entry which is preliminary data.</text>
</comment>
<dbReference type="InterPro" id="IPR013783">
    <property type="entry name" value="Ig-like_fold"/>
</dbReference>
<dbReference type="PROSITE" id="PS50853">
    <property type="entry name" value="FN3"/>
    <property type="match status" value="1"/>
</dbReference>
<dbReference type="PROSITE" id="PS51257">
    <property type="entry name" value="PROKAR_LIPOPROTEIN"/>
    <property type="match status" value="1"/>
</dbReference>
<protein>
    <recommendedName>
        <fullName evidence="1">Fibronectin type-III domain-containing protein</fullName>
    </recommendedName>
</protein>
<dbReference type="EMBL" id="BARU01001499">
    <property type="protein sequence ID" value="GAH31227.1"/>
    <property type="molecule type" value="Genomic_DNA"/>
</dbReference>
<dbReference type="Pfam" id="PF00041">
    <property type="entry name" value="fn3"/>
    <property type="match status" value="1"/>
</dbReference>
<evidence type="ECO:0000313" key="2">
    <source>
        <dbReference type="EMBL" id="GAH31227.1"/>
    </source>
</evidence>
<dbReference type="Gene3D" id="2.60.40.10">
    <property type="entry name" value="Immunoglobulins"/>
    <property type="match status" value="1"/>
</dbReference>
<gene>
    <name evidence="2" type="ORF">S03H2_03915</name>
</gene>
<feature type="non-terminal residue" evidence="2">
    <location>
        <position position="169"/>
    </location>
</feature>
<dbReference type="InterPro" id="IPR036116">
    <property type="entry name" value="FN3_sf"/>
</dbReference>
<reference evidence="2" key="1">
    <citation type="journal article" date="2014" name="Front. Microbiol.">
        <title>High frequency of phylogenetically diverse reductive dehalogenase-homologous genes in deep subseafloor sedimentary metagenomes.</title>
        <authorList>
            <person name="Kawai M."/>
            <person name="Futagami T."/>
            <person name="Toyoda A."/>
            <person name="Takaki Y."/>
            <person name="Nishi S."/>
            <person name="Hori S."/>
            <person name="Arai W."/>
            <person name="Tsubouchi T."/>
            <person name="Morono Y."/>
            <person name="Uchiyama I."/>
            <person name="Ito T."/>
            <person name="Fujiyama A."/>
            <person name="Inagaki F."/>
            <person name="Takami H."/>
        </authorList>
    </citation>
    <scope>NUCLEOTIDE SEQUENCE</scope>
    <source>
        <strain evidence="2">Expedition CK06-06</strain>
    </source>
</reference>
<dbReference type="SUPFAM" id="SSF49265">
    <property type="entry name" value="Fibronectin type III"/>
    <property type="match status" value="1"/>
</dbReference>
<name>X1EF31_9ZZZZ</name>
<organism evidence="2">
    <name type="scientific">marine sediment metagenome</name>
    <dbReference type="NCBI Taxonomy" id="412755"/>
    <lineage>
        <taxon>unclassified sequences</taxon>
        <taxon>metagenomes</taxon>
        <taxon>ecological metagenomes</taxon>
    </lineage>
</organism>
<proteinExistence type="predicted"/>
<feature type="domain" description="Fibronectin type-III" evidence="1">
    <location>
        <begin position="31"/>
        <end position="123"/>
    </location>
</feature>
<dbReference type="InterPro" id="IPR003961">
    <property type="entry name" value="FN3_dom"/>
</dbReference>
<sequence length="169" mass="17445">MKTSRIIWVALLSVLLAVSLTACGGGATTTAPSAPTGVTATAGDGQATISWSSVTGATSYNIYWSTTSGVTKTSGTKISGATIPYTHASLTSGTTYYYIVTAVNSSGESVESAQVSAAPTVGGGMLQLIGSYPQLDYNYYGDDIFVSGNYAYFCEAGSSWTDSYVRILD</sequence>
<accession>X1EF31</accession>
<dbReference type="CDD" id="cd00063">
    <property type="entry name" value="FN3"/>
    <property type="match status" value="1"/>
</dbReference>
<dbReference type="SMART" id="SM00060">
    <property type="entry name" value="FN3"/>
    <property type="match status" value="1"/>
</dbReference>